<dbReference type="EMBL" id="ML769471">
    <property type="protein sequence ID" value="KAE9399299.1"/>
    <property type="molecule type" value="Genomic_DNA"/>
</dbReference>
<evidence type="ECO:0000256" key="1">
    <source>
        <dbReference type="SAM" id="MobiDB-lite"/>
    </source>
</evidence>
<accession>A0A6A4HLG8</accession>
<feature type="transmembrane region" description="Helical" evidence="2">
    <location>
        <begin position="263"/>
        <end position="284"/>
    </location>
</feature>
<evidence type="ECO:0000313" key="3">
    <source>
        <dbReference type="EMBL" id="KAE9399299.1"/>
    </source>
</evidence>
<proteinExistence type="predicted"/>
<feature type="compositionally biased region" description="Basic and acidic residues" evidence="1">
    <location>
        <begin position="1"/>
        <end position="21"/>
    </location>
</feature>
<feature type="compositionally biased region" description="Low complexity" evidence="1">
    <location>
        <begin position="22"/>
        <end position="50"/>
    </location>
</feature>
<protein>
    <submittedName>
        <fullName evidence="3">Uncharacterized protein</fullName>
    </submittedName>
</protein>
<name>A0A6A4HLG8_9AGAR</name>
<feature type="compositionally biased region" description="Basic and acidic residues" evidence="1">
    <location>
        <begin position="51"/>
        <end position="63"/>
    </location>
</feature>
<sequence>MAPKVEEPTPEAPKEEAKVEETPAPAAAEEPVAAAPAAETTDAAAPATTEEPAKEVAKDEAKDDEAKPLLKLLSLRPLWLRPPRLRRHLLPPRSLPKKLRPLLLLSLLLRLLPLLKSPKKKRRRRKRRRDLLKPPKLAAVFPLVSVTSSSPSPKLRFPHLPRSTSTHQRLTSLLPLLLSRTLHQRLLPKRRPLLRSRPRSLLPTSPQKHLKLHLLSPLLHKCLLACLLVFNDRYEFYPIYRFVLIFTILLPSSTSITSLGLRLVYSSTCVFSFLSFVPYTWIWWSRSFYSVMTSFYDKPHPTRLIHSIPWSDYIPLLSLSDHDFMPLGFLL</sequence>
<feature type="region of interest" description="Disordered" evidence="1">
    <location>
        <begin position="1"/>
        <end position="63"/>
    </location>
</feature>
<keyword evidence="2" id="KW-1133">Transmembrane helix</keyword>
<evidence type="ECO:0000313" key="4">
    <source>
        <dbReference type="Proteomes" id="UP000799118"/>
    </source>
</evidence>
<reference evidence="3" key="1">
    <citation type="journal article" date="2019" name="Environ. Microbiol.">
        <title>Fungal ecological strategies reflected in gene transcription - a case study of two litter decomposers.</title>
        <authorList>
            <person name="Barbi F."/>
            <person name="Kohler A."/>
            <person name="Barry K."/>
            <person name="Baskaran P."/>
            <person name="Daum C."/>
            <person name="Fauchery L."/>
            <person name="Ihrmark K."/>
            <person name="Kuo A."/>
            <person name="LaButti K."/>
            <person name="Lipzen A."/>
            <person name="Morin E."/>
            <person name="Grigoriev I.V."/>
            <person name="Henrissat B."/>
            <person name="Lindahl B."/>
            <person name="Martin F."/>
        </authorList>
    </citation>
    <scope>NUCLEOTIDE SEQUENCE</scope>
    <source>
        <strain evidence="3">JB14</strain>
    </source>
</reference>
<feature type="transmembrane region" description="Helical" evidence="2">
    <location>
        <begin position="239"/>
        <end position="257"/>
    </location>
</feature>
<gene>
    <name evidence="3" type="ORF">BT96DRAFT_694365</name>
</gene>
<keyword evidence="4" id="KW-1185">Reference proteome</keyword>
<organism evidence="3 4">
    <name type="scientific">Gymnopus androsaceus JB14</name>
    <dbReference type="NCBI Taxonomy" id="1447944"/>
    <lineage>
        <taxon>Eukaryota</taxon>
        <taxon>Fungi</taxon>
        <taxon>Dikarya</taxon>
        <taxon>Basidiomycota</taxon>
        <taxon>Agaricomycotina</taxon>
        <taxon>Agaricomycetes</taxon>
        <taxon>Agaricomycetidae</taxon>
        <taxon>Agaricales</taxon>
        <taxon>Marasmiineae</taxon>
        <taxon>Omphalotaceae</taxon>
        <taxon>Gymnopus</taxon>
    </lineage>
</organism>
<evidence type="ECO:0000256" key="2">
    <source>
        <dbReference type="SAM" id="Phobius"/>
    </source>
</evidence>
<dbReference type="Proteomes" id="UP000799118">
    <property type="component" value="Unassembled WGS sequence"/>
</dbReference>
<keyword evidence="2" id="KW-0472">Membrane</keyword>
<dbReference type="AlphaFoldDB" id="A0A6A4HLG8"/>
<keyword evidence="2" id="KW-0812">Transmembrane</keyword>